<proteinExistence type="predicted"/>
<reference evidence="1 2" key="1">
    <citation type="submission" date="2024-02" db="EMBL/GenBank/DDBJ databases">
        <authorList>
            <person name="Chen Y."/>
            <person name="Shah S."/>
            <person name="Dougan E. K."/>
            <person name="Thang M."/>
            <person name="Chan C."/>
        </authorList>
    </citation>
    <scope>NUCLEOTIDE SEQUENCE [LARGE SCALE GENOMIC DNA]</scope>
</reference>
<gene>
    <name evidence="1" type="ORF">CCMP2556_LOCUS49718</name>
</gene>
<comment type="caution">
    <text evidence="1">The sequence shown here is derived from an EMBL/GenBank/DDBJ whole genome shotgun (WGS) entry which is preliminary data.</text>
</comment>
<dbReference type="EMBL" id="CAXAMN010026872">
    <property type="protein sequence ID" value="CAK9106360.1"/>
    <property type="molecule type" value="Genomic_DNA"/>
</dbReference>
<accession>A0ABP0S1X5</accession>
<sequence>MAAPVPQVMDEKDTEAAPMQVSMLEDPQHGAWSAYQSLGEGSAPVSNDSLYSKLFCIMGGIGKPAGDVMVGEETKFCCIHSQLFCGFQSGDSCPAANGGCYMFKPELVCEGSAKIFCIKLGFELPKTPYIVCCQKEVWRG</sequence>
<evidence type="ECO:0000313" key="1">
    <source>
        <dbReference type="EMBL" id="CAK9106360.1"/>
    </source>
</evidence>
<name>A0ABP0S1X5_9DINO</name>
<dbReference type="Proteomes" id="UP001642484">
    <property type="component" value="Unassembled WGS sequence"/>
</dbReference>
<protein>
    <submittedName>
        <fullName evidence="1">Uncharacterized protein</fullName>
    </submittedName>
</protein>
<organism evidence="1 2">
    <name type="scientific">Durusdinium trenchii</name>
    <dbReference type="NCBI Taxonomy" id="1381693"/>
    <lineage>
        <taxon>Eukaryota</taxon>
        <taxon>Sar</taxon>
        <taxon>Alveolata</taxon>
        <taxon>Dinophyceae</taxon>
        <taxon>Suessiales</taxon>
        <taxon>Symbiodiniaceae</taxon>
        <taxon>Durusdinium</taxon>
    </lineage>
</organism>
<keyword evidence="2" id="KW-1185">Reference proteome</keyword>
<evidence type="ECO:0000313" key="2">
    <source>
        <dbReference type="Proteomes" id="UP001642484"/>
    </source>
</evidence>